<proteinExistence type="predicted"/>
<name>A0A384JZE0_BOTFB</name>
<sequence length="563" mass="62881">MDESFYPRMVRRVGESQSLRINTSVPQYSSQATSSSAPECRYPKPDSPDASIEFGLGDVRHTGPRSPINNRLPKSFWFHNQQHTRRIVVMKRRVMRRIPSSIRTTMMAFRGRSSTKIRQMIVSEPFHAAKIVDGQPVQMVRYHELPVTHRMPCLPLSSNPVKICELESPSPKSQSSLYLQKSLPPCLTIKIPKLTATTVEGRKVDPLIQPHCSVRTPPVFTNEAQATLNETRAWKIYADKTHKAYIRLSNAFQDTENKNRQLEDEIKQLKDKNEHLEKEVQKFRAARAAPNQQKAFADHFKMLFERELKKVESLEKELQIALEHSAEESKKVVTLEKNVELAINLADASTALAEALQANVPKRTTSQKSSRSTDSWSHSDEAKFHAIKLLVLSSSSSPSSSPPSSPSSASSSESNDRTGWTTAAQILAHPAPEDHSDLEICEDNQLDSSFPTVIELPITSESPTELPATPEPPIQSIPSLTLKSALPNVCRIPISPSFTLGSTTSASLDWCPSLASWEWCSVPDLRLTDFVKEEKKRRRCSGRVFEGTELASFRLGDCSGSSA</sequence>
<keyword evidence="1" id="KW-0175">Coiled coil</keyword>
<dbReference type="Proteomes" id="UP000001798">
    <property type="component" value="Chromosome 12"/>
</dbReference>
<dbReference type="VEuPathDB" id="FungiDB:Bcin12g02210"/>
<evidence type="ECO:0000256" key="1">
    <source>
        <dbReference type="SAM" id="Coils"/>
    </source>
</evidence>
<evidence type="ECO:0000256" key="2">
    <source>
        <dbReference type="SAM" id="MobiDB-lite"/>
    </source>
</evidence>
<evidence type="ECO:0000313" key="3">
    <source>
        <dbReference type="EMBL" id="ATZ55647.1"/>
    </source>
</evidence>
<protein>
    <submittedName>
        <fullName evidence="3">Uncharacterized protein</fullName>
    </submittedName>
</protein>
<reference evidence="3 4" key="2">
    <citation type="journal article" date="2012" name="Eukaryot. Cell">
        <title>Genome update of Botrytis cinerea strains B05.10 and T4.</title>
        <authorList>
            <person name="Staats M."/>
            <person name="van Kan J.A."/>
        </authorList>
    </citation>
    <scope>NUCLEOTIDE SEQUENCE [LARGE SCALE GENOMIC DNA]</scope>
    <source>
        <strain evidence="3 4">B05.10</strain>
    </source>
</reference>
<dbReference type="GeneID" id="5438679"/>
<feature type="region of interest" description="Disordered" evidence="2">
    <location>
        <begin position="17"/>
        <end position="48"/>
    </location>
</feature>
<keyword evidence="4" id="KW-1185">Reference proteome</keyword>
<feature type="region of interest" description="Disordered" evidence="2">
    <location>
        <begin position="360"/>
        <end position="379"/>
    </location>
</feature>
<dbReference type="KEGG" id="bfu:BCIN_12g02210"/>
<dbReference type="OrthoDB" id="3555475at2759"/>
<feature type="compositionally biased region" description="Low complexity" evidence="2">
    <location>
        <begin position="364"/>
        <end position="376"/>
    </location>
</feature>
<gene>
    <name evidence="3" type="ORF">BCIN_12g02210</name>
</gene>
<dbReference type="RefSeq" id="XP_024552104.1">
    <property type="nucleotide sequence ID" value="XM_024696296.1"/>
</dbReference>
<reference evidence="3 4" key="1">
    <citation type="journal article" date="2011" name="PLoS Genet.">
        <title>Genomic analysis of the necrotrophic fungal pathogens Sclerotinia sclerotiorum and Botrytis cinerea.</title>
        <authorList>
            <person name="Amselem J."/>
            <person name="Cuomo C.A."/>
            <person name="van Kan J.A."/>
            <person name="Viaud M."/>
            <person name="Benito E.P."/>
            <person name="Couloux A."/>
            <person name="Coutinho P.M."/>
            <person name="de Vries R.P."/>
            <person name="Dyer P.S."/>
            <person name="Fillinger S."/>
            <person name="Fournier E."/>
            <person name="Gout L."/>
            <person name="Hahn M."/>
            <person name="Kohn L."/>
            <person name="Lapalu N."/>
            <person name="Plummer K.M."/>
            <person name="Pradier J.M."/>
            <person name="Quevillon E."/>
            <person name="Sharon A."/>
            <person name="Simon A."/>
            <person name="ten Have A."/>
            <person name="Tudzynski B."/>
            <person name="Tudzynski P."/>
            <person name="Wincker P."/>
            <person name="Andrew M."/>
            <person name="Anthouard V."/>
            <person name="Beever R.E."/>
            <person name="Beffa R."/>
            <person name="Benoit I."/>
            <person name="Bouzid O."/>
            <person name="Brault B."/>
            <person name="Chen Z."/>
            <person name="Choquer M."/>
            <person name="Collemare J."/>
            <person name="Cotton P."/>
            <person name="Danchin E.G."/>
            <person name="Da Silva C."/>
            <person name="Gautier A."/>
            <person name="Giraud C."/>
            <person name="Giraud T."/>
            <person name="Gonzalez C."/>
            <person name="Grossetete S."/>
            <person name="Guldener U."/>
            <person name="Henrissat B."/>
            <person name="Howlett B.J."/>
            <person name="Kodira C."/>
            <person name="Kretschmer M."/>
            <person name="Lappartient A."/>
            <person name="Leroch M."/>
            <person name="Levis C."/>
            <person name="Mauceli E."/>
            <person name="Neuveglise C."/>
            <person name="Oeser B."/>
            <person name="Pearson M."/>
            <person name="Poulain J."/>
            <person name="Poussereau N."/>
            <person name="Quesneville H."/>
            <person name="Rascle C."/>
            <person name="Schumacher J."/>
            <person name="Segurens B."/>
            <person name="Sexton A."/>
            <person name="Silva E."/>
            <person name="Sirven C."/>
            <person name="Soanes D.M."/>
            <person name="Talbot N.J."/>
            <person name="Templeton M."/>
            <person name="Yandava C."/>
            <person name="Yarden O."/>
            <person name="Zeng Q."/>
            <person name="Rollins J.A."/>
            <person name="Lebrun M.H."/>
            <person name="Dickman M."/>
        </authorList>
    </citation>
    <scope>NUCLEOTIDE SEQUENCE [LARGE SCALE GENOMIC DNA]</scope>
    <source>
        <strain evidence="3 4">B05.10</strain>
    </source>
</reference>
<reference evidence="3 4" key="3">
    <citation type="journal article" date="2017" name="Mol. Plant Pathol.">
        <title>A gapless genome sequence of the fungus Botrytis cinerea.</title>
        <authorList>
            <person name="Van Kan J.A."/>
            <person name="Stassen J.H."/>
            <person name="Mosbach A."/>
            <person name="Van Der Lee T.A."/>
            <person name="Faino L."/>
            <person name="Farmer A.D."/>
            <person name="Papasotiriou D.G."/>
            <person name="Zhou S."/>
            <person name="Seidl M.F."/>
            <person name="Cottam E."/>
            <person name="Edel D."/>
            <person name="Hahn M."/>
            <person name="Schwartz D.C."/>
            <person name="Dietrich R.A."/>
            <person name="Widdison S."/>
            <person name="Scalliet G."/>
        </authorList>
    </citation>
    <scope>NUCLEOTIDE SEQUENCE [LARGE SCALE GENOMIC DNA]</scope>
    <source>
        <strain evidence="3 4">B05.10</strain>
    </source>
</reference>
<accession>A0A384JZE0</accession>
<evidence type="ECO:0000313" key="4">
    <source>
        <dbReference type="Proteomes" id="UP000001798"/>
    </source>
</evidence>
<dbReference type="EMBL" id="CP009816">
    <property type="protein sequence ID" value="ATZ55647.1"/>
    <property type="molecule type" value="Genomic_DNA"/>
</dbReference>
<feature type="compositionally biased region" description="Polar residues" evidence="2">
    <location>
        <begin position="17"/>
        <end position="37"/>
    </location>
</feature>
<feature type="region of interest" description="Disordered" evidence="2">
    <location>
        <begin position="395"/>
        <end position="418"/>
    </location>
</feature>
<organism evidence="3 4">
    <name type="scientific">Botryotinia fuckeliana (strain B05.10)</name>
    <name type="common">Noble rot fungus</name>
    <name type="synonym">Botrytis cinerea</name>
    <dbReference type="NCBI Taxonomy" id="332648"/>
    <lineage>
        <taxon>Eukaryota</taxon>
        <taxon>Fungi</taxon>
        <taxon>Dikarya</taxon>
        <taxon>Ascomycota</taxon>
        <taxon>Pezizomycotina</taxon>
        <taxon>Leotiomycetes</taxon>
        <taxon>Helotiales</taxon>
        <taxon>Sclerotiniaceae</taxon>
        <taxon>Botrytis</taxon>
    </lineage>
</organism>
<dbReference type="AlphaFoldDB" id="A0A384JZE0"/>
<feature type="coiled-coil region" evidence="1">
    <location>
        <begin position="245"/>
        <end position="331"/>
    </location>
</feature>